<proteinExistence type="predicted"/>
<dbReference type="PANTHER" id="PTHR21240:SF19">
    <property type="entry name" value="CATALYTIC_ HYDROLASE"/>
    <property type="match status" value="1"/>
</dbReference>
<keyword evidence="4" id="KW-1185">Reference proteome</keyword>
<organism evidence="3 4">
    <name type="scientific">Lysinimonas soli</name>
    <dbReference type="NCBI Taxonomy" id="1074233"/>
    <lineage>
        <taxon>Bacteria</taxon>
        <taxon>Bacillati</taxon>
        <taxon>Actinomycetota</taxon>
        <taxon>Actinomycetes</taxon>
        <taxon>Micrococcales</taxon>
        <taxon>Microbacteriaceae</taxon>
        <taxon>Lysinimonas</taxon>
    </lineage>
</organism>
<dbReference type="Proteomes" id="UP001596039">
    <property type="component" value="Unassembled WGS sequence"/>
</dbReference>
<dbReference type="Gene3D" id="3.20.20.140">
    <property type="entry name" value="Metal-dependent hydrolases"/>
    <property type="match status" value="1"/>
</dbReference>
<evidence type="ECO:0000259" key="2">
    <source>
        <dbReference type="Pfam" id="PF04909"/>
    </source>
</evidence>
<comment type="caution">
    <text evidence="3">The sequence shown here is derived from an EMBL/GenBank/DDBJ whole genome shotgun (WGS) entry which is preliminary data.</text>
</comment>
<feature type="domain" description="Amidohydrolase-related" evidence="2">
    <location>
        <begin position="14"/>
        <end position="291"/>
    </location>
</feature>
<evidence type="ECO:0000313" key="4">
    <source>
        <dbReference type="Proteomes" id="UP001596039"/>
    </source>
</evidence>
<name>A0ABW0NPI1_9MICO</name>
<evidence type="ECO:0000313" key="3">
    <source>
        <dbReference type="EMBL" id="MFC5502471.1"/>
    </source>
</evidence>
<dbReference type="InterPro" id="IPR032465">
    <property type="entry name" value="ACMSD"/>
</dbReference>
<dbReference type="Pfam" id="PF04909">
    <property type="entry name" value="Amidohydro_2"/>
    <property type="match status" value="1"/>
</dbReference>
<keyword evidence="1" id="KW-0456">Lyase</keyword>
<dbReference type="EMBL" id="JBHSMG010000002">
    <property type="protein sequence ID" value="MFC5502471.1"/>
    <property type="molecule type" value="Genomic_DNA"/>
</dbReference>
<dbReference type="InterPro" id="IPR006680">
    <property type="entry name" value="Amidohydro-rel"/>
</dbReference>
<dbReference type="PANTHER" id="PTHR21240">
    <property type="entry name" value="2-AMINO-3-CARBOXYLMUCONATE-6-SEMIALDEHYDE DECARBOXYLASE"/>
    <property type="match status" value="1"/>
</dbReference>
<evidence type="ECO:0000256" key="1">
    <source>
        <dbReference type="ARBA" id="ARBA00023239"/>
    </source>
</evidence>
<sequence>MYRLAIDVDRLDAIDVHVHIEVGADGHPSLPAPLTEALSRYFKADEVRPDLGSIAAHYRERRMAAVVFTVDARTQLDHPPISSESIIEQAADHADVLIPFGSVDPRRGAEAVELAQRLVLDHGARGFKFHPTVQGFDPSAPEFRPLWAAISELGVPAIVHTGQTGIGAGLPGGAGLRLRYSDPMLLDDVAAEFPELSLIFAHPSVPWQDAAISIATHKPNVSIDLSGWRPRYLPSQLVRAAGSYLQDKVLFGSDFPLLTPDRWLRDFAELDLSEPVRTKILKDNAVRVLGLASTADKEKTA</sequence>
<protein>
    <submittedName>
        <fullName evidence="3">Amidohydrolase family protein</fullName>
    </submittedName>
</protein>
<reference evidence="4" key="1">
    <citation type="journal article" date="2019" name="Int. J. Syst. Evol. Microbiol.">
        <title>The Global Catalogue of Microorganisms (GCM) 10K type strain sequencing project: providing services to taxonomists for standard genome sequencing and annotation.</title>
        <authorList>
            <consortium name="The Broad Institute Genomics Platform"/>
            <consortium name="The Broad Institute Genome Sequencing Center for Infectious Disease"/>
            <person name="Wu L."/>
            <person name="Ma J."/>
        </authorList>
    </citation>
    <scope>NUCLEOTIDE SEQUENCE [LARGE SCALE GENOMIC DNA]</scope>
    <source>
        <strain evidence="4">CGMCC 4.6997</strain>
    </source>
</reference>
<gene>
    <name evidence="3" type="ORF">ACFPJ4_09495</name>
</gene>
<dbReference type="SUPFAM" id="SSF51556">
    <property type="entry name" value="Metallo-dependent hydrolases"/>
    <property type="match status" value="1"/>
</dbReference>
<accession>A0ABW0NPI1</accession>
<dbReference type="InterPro" id="IPR032466">
    <property type="entry name" value="Metal_Hydrolase"/>
</dbReference>
<dbReference type="CDD" id="cd01292">
    <property type="entry name" value="metallo-dependent_hydrolases"/>
    <property type="match status" value="1"/>
</dbReference>
<dbReference type="RefSeq" id="WP_386740164.1">
    <property type="nucleotide sequence ID" value="NZ_JBHSMG010000002.1"/>
</dbReference>